<protein>
    <submittedName>
        <fullName evidence="1">Uncharacterized protein</fullName>
    </submittedName>
</protein>
<sequence length="53" mass="6431">MVRTRSHYLTAEPEHRRRVDRELRELLRSHAVLSGQKTLVLPYRTLVLRARRH</sequence>
<dbReference type="EMBL" id="FMHU01000001">
    <property type="protein sequence ID" value="SCL14744.1"/>
    <property type="molecule type" value="Genomic_DNA"/>
</dbReference>
<dbReference type="RefSeq" id="WP_176737771.1">
    <property type="nucleotide sequence ID" value="NZ_FMHU01000001.1"/>
</dbReference>
<accession>A0A1C6RC64</accession>
<name>A0A1C6RC64_9ACTN</name>
<gene>
    <name evidence="1" type="ORF">GA0074694_0897</name>
</gene>
<dbReference type="STRING" id="47866.GA0074694_0897"/>
<proteinExistence type="predicted"/>
<evidence type="ECO:0000313" key="1">
    <source>
        <dbReference type="EMBL" id="SCL14744.1"/>
    </source>
</evidence>
<dbReference type="Proteomes" id="UP000198906">
    <property type="component" value="Unassembled WGS sequence"/>
</dbReference>
<organism evidence="1 2">
    <name type="scientific">Micromonospora inyonensis</name>
    <dbReference type="NCBI Taxonomy" id="47866"/>
    <lineage>
        <taxon>Bacteria</taxon>
        <taxon>Bacillati</taxon>
        <taxon>Actinomycetota</taxon>
        <taxon>Actinomycetes</taxon>
        <taxon>Micromonosporales</taxon>
        <taxon>Micromonosporaceae</taxon>
        <taxon>Micromonospora</taxon>
    </lineage>
</organism>
<keyword evidence="2" id="KW-1185">Reference proteome</keyword>
<dbReference type="AlphaFoldDB" id="A0A1C6RC64"/>
<reference evidence="2" key="1">
    <citation type="submission" date="2016-06" db="EMBL/GenBank/DDBJ databases">
        <authorList>
            <person name="Varghese N."/>
        </authorList>
    </citation>
    <scope>NUCLEOTIDE SEQUENCE [LARGE SCALE GENOMIC DNA]</scope>
    <source>
        <strain evidence="2">DSM 46123</strain>
    </source>
</reference>
<evidence type="ECO:0000313" key="2">
    <source>
        <dbReference type="Proteomes" id="UP000198906"/>
    </source>
</evidence>